<accession>A0A3D5IZR6</accession>
<evidence type="ECO:0000313" key="2">
    <source>
        <dbReference type="EMBL" id="HCV81361.1"/>
    </source>
</evidence>
<dbReference type="AlphaFoldDB" id="A0A3D5IZR6"/>
<reference evidence="2 3" key="1">
    <citation type="journal article" date="2018" name="Nat. Biotechnol.">
        <title>A standardized bacterial taxonomy based on genome phylogeny substantially revises the tree of life.</title>
        <authorList>
            <person name="Parks D.H."/>
            <person name="Chuvochina M."/>
            <person name="Waite D.W."/>
            <person name="Rinke C."/>
            <person name="Skarshewski A."/>
            <person name="Chaumeil P.A."/>
            <person name="Hugenholtz P."/>
        </authorList>
    </citation>
    <scope>NUCLEOTIDE SEQUENCE [LARGE SCALE GENOMIC DNA]</scope>
    <source>
        <strain evidence="2">UBA9359</strain>
    </source>
</reference>
<dbReference type="SUPFAM" id="SSF55961">
    <property type="entry name" value="Bet v1-like"/>
    <property type="match status" value="1"/>
</dbReference>
<dbReference type="InterPro" id="IPR029442">
    <property type="entry name" value="GyrI-like"/>
</dbReference>
<dbReference type="Gene3D" id="3.30.530.20">
    <property type="match status" value="1"/>
</dbReference>
<feature type="domain" description="AraC effector-binding" evidence="1">
    <location>
        <begin position="210"/>
        <end position="344"/>
    </location>
</feature>
<dbReference type="Proteomes" id="UP000264330">
    <property type="component" value="Unassembled WGS sequence"/>
</dbReference>
<comment type="caution">
    <text evidence="2">The sequence shown here is derived from an EMBL/GenBank/DDBJ whole genome shotgun (WGS) entry which is preliminary data.</text>
</comment>
<name>A0A3D5IZR6_9FLAO</name>
<dbReference type="InterPro" id="IPR010499">
    <property type="entry name" value="AraC_E-bd"/>
</dbReference>
<dbReference type="CDD" id="cd07818">
    <property type="entry name" value="SRPBCC_1"/>
    <property type="match status" value="1"/>
</dbReference>
<sequence length="344" mass="39356">MKIFKYLLFLILIVLIGGSIYIATKDGDYKFEETQVFNAPQEIIFNEVNNLKNWEYWDPWNQESDHLIISYGDTIQGEGAVLSWESDELSDGKVETLEAKPFKEIIQKITLAQTFANTSGKIYWNFEPLENNQTKVTWGMEGKQSFKEKLSFLLAKESLTQIMRPKLEKGLTKMQQIITNKMNQYSISVDGVVNHGGGYYMYTTTASKISQVNEKMRPMVTEVANFMQSQNIEKIGNPFVLYNEWNQSNGTAIFSAGYFTPSEVITPMDANVLNGNMPNQKVLKTVLKGKYDNLEEAWNKAYDYIDKNGLEVAEESKPFEVYLTNPDTTPNPADWVTHIYIPVN</sequence>
<dbReference type="Pfam" id="PF06445">
    <property type="entry name" value="GyrI-like"/>
    <property type="match status" value="1"/>
</dbReference>
<dbReference type="SUPFAM" id="SSF55136">
    <property type="entry name" value="Probable bacterial effector-binding domain"/>
    <property type="match status" value="1"/>
</dbReference>
<dbReference type="EMBL" id="DPMF01000236">
    <property type="protein sequence ID" value="HCV81361.1"/>
    <property type="molecule type" value="Genomic_DNA"/>
</dbReference>
<dbReference type="InterPro" id="IPR011256">
    <property type="entry name" value="Reg_factor_effector_dom_sf"/>
</dbReference>
<organism evidence="2 3">
    <name type="scientific">Zunongwangia profunda</name>
    <dbReference type="NCBI Taxonomy" id="398743"/>
    <lineage>
        <taxon>Bacteria</taxon>
        <taxon>Pseudomonadati</taxon>
        <taxon>Bacteroidota</taxon>
        <taxon>Flavobacteriia</taxon>
        <taxon>Flavobacteriales</taxon>
        <taxon>Flavobacteriaceae</taxon>
        <taxon>Zunongwangia</taxon>
    </lineage>
</organism>
<gene>
    <name evidence="2" type="ORF">DGQ38_09965</name>
</gene>
<dbReference type="Gene3D" id="3.20.80.10">
    <property type="entry name" value="Regulatory factor, effector binding domain"/>
    <property type="match status" value="1"/>
</dbReference>
<evidence type="ECO:0000259" key="1">
    <source>
        <dbReference type="SMART" id="SM00871"/>
    </source>
</evidence>
<dbReference type="InterPro" id="IPR023393">
    <property type="entry name" value="START-like_dom_sf"/>
</dbReference>
<dbReference type="SMART" id="SM00871">
    <property type="entry name" value="AraC_E_bind"/>
    <property type="match status" value="1"/>
</dbReference>
<protein>
    <submittedName>
        <fullName evidence="2">AraC family transcriptional regulator</fullName>
    </submittedName>
</protein>
<proteinExistence type="predicted"/>
<dbReference type="RefSeq" id="WP_272956977.1">
    <property type="nucleotide sequence ID" value="NZ_CAJXAW010000011.1"/>
</dbReference>
<evidence type="ECO:0000313" key="3">
    <source>
        <dbReference type="Proteomes" id="UP000264330"/>
    </source>
</evidence>